<dbReference type="Pfam" id="PF03061">
    <property type="entry name" value="4HBT"/>
    <property type="match status" value="1"/>
</dbReference>
<dbReference type="InterPro" id="IPR052061">
    <property type="entry name" value="PTE-AB_protein"/>
</dbReference>
<comment type="caution">
    <text evidence="3">The sequence shown here is derived from an EMBL/GenBank/DDBJ whole genome shotgun (WGS) entry which is preliminary data.</text>
</comment>
<evidence type="ECO:0000259" key="2">
    <source>
        <dbReference type="Pfam" id="PF03061"/>
    </source>
</evidence>
<dbReference type="PANTHER" id="PTHR47260">
    <property type="entry name" value="UPF0644 PROTEIN PB2B4.06"/>
    <property type="match status" value="1"/>
</dbReference>
<keyword evidence="4" id="KW-1185">Reference proteome</keyword>
<dbReference type="CDD" id="cd03443">
    <property type="entry name" value="PaaI_thioesterase"/>
    <property type="match status" value="1"/>
</dbReference>
<reference evidence="3 4" key="1">
    <citation type="submission" date="2019-07" db="EMBL/GenBank/DDBJ databases">
        <title>Genomic Encyclopedia of Type Strains, Phase III (KMG-III): the genomes of soil and plant-associated and newly described type strains.</title>
        <authorList>
            <person name="Whitman W."/>
        </authorList>
    </citation>
    <scope>NUCLEOTIDE SEQUENCE [LARGE SCALE GENOMIC DNA]</scope>
    <source>
        <strain evidence="3 4">BL24</strain>
    </source>
</reference>
<feature type="domain" description="Thioesterase" evidence="2">
    <location>
        <begin position="58"/>
        <end position="133"/>
    </location>
</feature>
<dbReference type="NCBIfam" id="TIGR00369">
    <property type="entry name" value="unchar_dom_1"/>
    <property type="match status" value="1"/>
</dbReference>
<sequence length="144" mass="14985">MSERGKSGKQAAPSGGVFRLIAPEGVDFGGSIRCGLVRAEAGKAGLCLAIGPEHMNLYGIVHGGVLATFMDNTMGMAAMLACPGEKVVTAQLNIHYLQSASGGVLTCQAELIHRAGRTLTLEGHIYAEDGQRLAWGGASFRKVT</sequence>
<dbReference type="AlphaFoldDB" id="A0A5S5BU31"/>
<dbReference type="RefSeq" id="WP_148932237.1">
    <property type="nucleotide sequence ID" value="NZ_VNHS01000011.1"/>
</dbReference>
<accession>A0A5S5BU31</accession>
<dbReference type="Proteomes" id="UP000323257">
    <property type="component" value="Unassembled WGS sequence"/>
</dbReference>
<protein>
    <submittedName>
        <fullName evidence="3">Uncharacterized protein (TIGR00369 family)</fullName>
    </submittedName>
</protein>
<proteinExistence type="predicted"/>
<dbReference type="InterPro" id="IPR029069">
    <property type="entry name" value="HotDog_dom_sf"/>
</dbReference>
<dbReference type="InterPro" id="IPR003736">
    <property type="entry name" value="PAAI_dom"/>
</dbReference>
<dbReference type="InterPro" id="IPR006683">
    <property type="entry name" value="Thioestr_dom"/>
</dbReference>
<dbReference type="OrthoDB" id="2139465at2"/>
<gene>
    <name evidence="3" type="ORF">BCM02_111187</name>
</gene>
<name>A0A5S5BU31_9BACL</name>
<dbReference type="SUPFAM" id="SSF54637">
    <property type="entry name" value="Thioesterase/thiol ester dehydrase-isomerase"/>
    <property type="match status" value="1"/>
</dbReference>
<evidence type="ECO:0000256" key="1">
    <source>
        <dbReference type="ARBA" id="ARBA00022801"/>
    </source>
</evidence>
<dbReference type="GO" id="GO:0016289">
    <property type="term" value="F:acyl-CoA hydrolase activity"/>
    <property type="evidence" value="ECO:0007669"/>
    <property type="project" value="UniProtKB-ARBA"/>
</dbReference>
<dbReference type="EMBL" id="VNHS01000011">
    <property type="protein sequence ID" value="TYP70681.1"/>
    <property type="molecule type" value="Genomic_DNA"/>
</dbReference>
<dbReference type="Gene3D" id="3.10.129.10">
    <property type="entry name" value="Hotdog Thioesterase"/>
    <property type="match status" value="1"/>
</dbReference>
<evidence type="ECO:0000313" key="3">
    <source>
        <dbReference type="EMBL" id="TYP70681.1"/>
    </source>
</evidence>
<organism evidence="3 4">
    <name type="scientific">Paenibacillus methanolicus</name>
    <dbReference type="NCBI Taxonomy" id="582686"/>
    <lineage>
        <taxon>Bacteria</taxon>
        <taxon>Bacillati</taxon>
        <taxon>Bacillota</taxon>
        <taxon>Bacilli</taxon>
        <taxon>Bacillales</taxon>
        <taxon>Paenibacillaceae</taxon>
        <taxon>Paenibacillus</taxon>
    </lineage>
</organism>
<keyword evidence="1" id="KW-0378">Hydrolase</keyword>
<evidence type="ECO:0000313" key="4">
    <source>
        <dbReference type="Proteomes" id="UP000323257"/>
    </source>
</evidence>
<dbReference type="PANTHER" id="PTHR47260:SF3">
    <property type="entry name" value="THIOESTERASE FAMILY PROTEIN (AFU_ORTHOLOGUE AFUA_7G03960)"/>
    <property type="match status" value="1"/>
</dbReference>